<evidence type="ECO:0000313" key="2">
    <source>
        <dbReference type="EMBL" id="RKP50806.1"/>
    </source>
</evidence>
<comment type="caution">
    <text evidence="2">The sequence shown here is derived from an EMBL/GenBank/DDBJ whole genome shotgun (WGS) entry which is preliminary data.</text>
</comment>
<feature type="region of interest" description="Disordered" evidence="1">
    <location>
        <begin position="70"/>
        <end position="94"/>
    </location>
</feature>
<dbReference type="Proteomes" id="UP000280434">
    <property type="component" value="Unassembled WGS sequence"/>
</dbReference>
<evidence type="ECO:0000256" key="1">
    <source>
        <dbReference type="SAM" id="MobiDB-lite"/>
    </source>
</evidence>
<name>A0A494XPU9_9BURK</name>
<reference evidence="2 3" key="1">
    <citation type="submission" date="2018-10" db="EMBL/GenBank/DDBJ databases">
        <title>Paraburkholderia sp. 7MK8-2, isolated from soil.</title>
        <authorList>
            <person name="Gao Z.-H."/>
            <person name="Qiu L.-H."/>
        </authorList>
    </citation>
    <scope>NUCLEOTIDE SEQUENCE [LARGE SCALE GENOMIC DNA]</scope>
    <source>
        <strain evidence="2 3">7MK8-2</strain>
    </source>
</reference>
<gene>
    <name evidence="2" type="ORF">D7S89_06940</name>
</gene>
<organism evidence="2 3">
    <name type="scientific">Trinickia fusca</name>
    <dbReference type="NCBI Taxonomy" id="2419777"/>
    <lineage>
        <taxon>Bacteria</taxon>
        <taxon>Pseudomonadati</taxon>
        <taxon>Pseudomonadota</taxon>
        <taxon>Betaproteobacteria</taxon>
        <taxon>Burkholderiales</taxon>
        <taxon>Burkholderiaceae</taxon>
        <taxon>Trinickia</taxon>
    </lineage>
</organism>
<keyword evidence="3" id="KW-1185">Reference proteome</keyword>
<accession>A0A494XPU9</accession>
<sequence length="94" mass="10445">MLTHLLQIAIDALGTRAAERCGKRAQARVGRETFGFTDRRIKRPIVSVMFNYKIVVRAQPARGMAATSLVPHRDRAGQAVQPGCRRAARQPTFT</sequence>
<dbReference type="AlphaFoldDB" id="A0A494XPU9"/>
<protein>
    <submittedName>
        <fullName evidence="2">Uncharacterized protein</fullName>
    </submittedName>
</protein>
<dbReference type="EMBL" id="RBZV01000002">
    <property type="protein sequence ID" value="RKP50806.1"/>
    <property type="molecule type" value="Genomic_DNA"/>
</dbReference>
<proteinExistence type="predicted"/>
<evidence type="ECO:0000313" key="3">
    <source>
        <dbReference type="Proteomes" id="UP000280434"/>
    </source>
</evidence>